<sequence length="283" mass="28833">MRHAGSMGAIAGVALLALAACAAPGAPVASQAGADPQDGCGPQVVVFVNAGDLFAGAPRRSGPPTAAELEAELARENAALERLQIAFDALMYCRWTEVRLIRAEAASGGFPPAELPRRLGAAEGRLRQDLQRGGQARQNIAARAARIEQAVERVAPGTRAAVMASQANDAGVSRAVASAAVPLRLRPEADAPVATRLAAGSQVRLRPSAAPGFVAADGGPGRRGYAPSNAFTLQPALPAAPVATGPGARLRSLAATNLARRDAFAQSLELADRSGTQGFEQAS</sequence>
<gene>
    <name evidence="2" type="ORF">JJQ90_06830</name>
</gene>
<protein>
    <submittedName>
        <fullName evidence="2">Uncharacterized protein</fullName>
    </submittedName>
</protein>
<evidence type="ECO:0000313" key="3">
    <source>
        <dbReference type="Proteomes" id="UP000689967"/>
    </source>
</evidence>
<dbReference type="EMBL" id="JAERQM010000001">
    <property type="protein sequence ID" value="MBU8543413.1"/>
    <property type="molecule type" value="Genomic_DNA"/>
</dbReference>
<proteinExistence type="predicted"/>
<comment type="caution">
    <text evidence="2">The sequence shown here is derived from an EMBL/GenBank/DDBJ whole genome shotgun (WGS) entry which is preliminary data.</text>
</comment>
<organism evidence="2 3">
    <name type="scientific">Falsiroseomonas oleicola</name>
    <dbReference type="NCBI Taxonomy" id="2801474"/>
    <lineage>
        <taxon>Bacteria</taxon>
        <taxon>Pseudomonadati</taxon>
        <taxon>Pseudomonadota</taxon>
        <taxon>Alphaproteobacteria</taxon>
        <taxon>Acetobacterales</taxon>
        <taxon>Roseomonadaceae</taxon>
        <taxon>Falsiroseomonas</taxon>
    </lineage>
</organism>
<evidence type="ECO:0000256" key="1">
    <source>
        <dbReference type="SAM" id="SignalP"/>
    </source>
</evidence>
<evidence type="ECO:0000313" key="2">
    <source>
        <dbReference type="EMBL" id="MBU8543413.1"/>
    </source>
</evidence>
<keyword evidence="1" id="KW-0732">Signal</keyword>
<name>A0ABS6H6N0_9PROT</name>
<feature type="chain" id="PRO_5046700573" evidence="1">
    <location>
        <begin position="23"/>
        <end position="283"/>
    </location>
</feature>
<dbReference type="RefSeq" id="WP_216873676.1">
    <property type="nucleotide sequence ID" value="NZ_JAERQM010000001.1"/>
</dbReference>
<dbReference type="PROSITE" id="PS51257">
    <property type="entry name" value="PROKAR_LIPOPROTEIN"/>
    <property type="match status" value="1"/>
</dbReference>
<feature type="signal peptide" evidence="1">
    <location>
        <begin position="1"/>
        <end position="22"/>
    </location>
</feature>
<accession>A0ABS6H6N0</accession>
<dbReference type="Proteomes" id="UP000689967">
    <property type="component" value="Unassembled WGS sequence"/>
</dbReference>
<reference evidence="2 3" key="1">
    <citation type="submission" date="2021-01" db="EMBL/GenBank/DDBJ databases">
        <title>Roseomonas sp. nov, a bacterium isolated from an oil production mixture in Yumen Oilfield.</title>
        <authorList>
            <person name="Wu D."/>
        </authorList>
    </citation>
    <scope>NUCLEOTIDE SEQUENCE [LARGE SCALE GENOMIC DNA]</scope>
    <source>
        <strain evidence="2 3">ROY-5-3</strain>
    </source>
</reference>
<keyword evidence="3" id="KW-1185">Reference proteome</keyword>